<reference evidence="2 3" key="1">
    <citation type="submission" date="2024-01" db="EMBL/GenBank/DDBJ databases">
        <title>Genome assemblies of Stephania.</title>
        <authorList>
            <person name="Yang L."/>
        </authorList>
    </citation>
    <scope>NUCLEOTIDE SEQUENCE [LARGE SCALE GENOMIC DNA]</scope>
    <source>
        <strain evidence="2">JXDWG</strain>
        <tissue evidence="2">Leaf</tissue>
    </source>
</reference>
<evidence type="ECO:0000313" key="3">
    <source>
        <dbReference type="Proteomes" id="UP001419268"/>
    </source>
</evidence>
<evidence type="ECO:0000313" key="2">
    <source>
        <dbReference type="EMBL" id="KAK9105895.1"/>
    </source>
</evidence>
<feature type="chain" id="PRO_5042993048" evidence="1">
    <location>
        <begin position="19"/>
        <end position="59"/>
    </location>
</feature>
<keyword evidence="3" id="KW-1185">Reference proteome</keyword>
<keyword evidence="1" id="KW-0732">Signal</keyword>
<name>A0AAP0F602_9MAGN</name>
<dbReference type="AlphaFoldDB" id="A0AAP0F602"/>
<proteinExistence type="predicted"/>
<organism evidence="2 3">
    <name type="scientific">Stephania cephalantha</name>
    <dbReference type="NCBI Taxonomy" id="152367"/>
    <lineage>
        <taxon>Eukaryota</taxon>
        <taxon>Viridiplantae</taxon>
        <taxon>Streptophyta</taxon>
        <taxon>Embryophyta</taxon>
        <taxon>Tracheophyta</taxon>
        <taxon>Spermatophyta</taxon>
        <taxon>Magnoliopsida</taxon>
        <taxon>Ranunculales</taxon>
        <taxon>Menispermaceae</taxon>
        <taxon>Menispermoideae</taxon>
        <taxon>Cissampelideae</taxon>
        <taxon>Stephania</taxon>
    </lineage>
</organism>
<evidence type="ECO:0000256" key="1">
    <source>
        <dbReference type="SAM" id="SignalP"/>
    </source>
</evidence>
<dbReference type="EMBL" id="JBBNAG010000009">
    <property type="protein sequence ID" value="KAK9105895.1"/>
    <property type="molecule type" value="Genomic_DNA"/>
</dbReference>
<comment type="caution">
    <text evidence="2">The sequence shown here is derived from an EMBL/GenBank/DDBJ whole genome shotgun (WGS) entry which is preliminary data.</text>
</comment>
<dbReference type="Proteomes" id="UP001419268">
    <property type="component" value="Unassembled WGS sequence"/>
</dbReference>
<protein>
    <submittedName>
        <fullName evidence="2">Uncharacterized protein</fullName>
    </submittedName>
</protein>
<sequence length="59" mass="6781">MFHFLSVLLLLRYQVAVLFWVSELAELSSRAHVLLFSHPCEGAARMRYQKPQAGTGIKY</sequence>
<accession>A0AAP0F602</accession>
<gene>
    <name evidence="2" type="ORF">Scep_022739</name>
</gene>
<feature type="signal peptide" evidence="1">
    <location>
        <begin position="1"/>
        <end position="18"/>
    </location>
</feature>